<dbReference type="Proteomes" id="UP000541558">
    <property type="component" value="Unassembled WGS sequence"/>
</dbReference>
<gene>
    <name evidence="2" type="ORF">D9611_009697</name>
</gene>
<proteinExistence type="predicted"/>
<dbReference type="EMBL" id="JAACJK010000060">
    <property type="protein sequence ID" value="KAF5335674.1"/>
    <property type="molecule type" value="Genomic_DNA"/>
</dbReference>
<evidence type="ECO:0000256" key="1">
    <source>
        <dbReference type="SAM" id="MobiDB-lite"/>
    </source>
</evidence>
<keyword evidence="3" id="KW-1185">Reference proteome</keyword>
<sequence length="145" mass="15960">MYVHESFVYENARRDPPSGRMGRESRDGRCIKAGTSKSNPPSSQFPLSSLSTKHLHSTSLLHSARRRRASRHPPSPSPLLVVVVHDELESLAYLRSACHVLSFPLSPTFAVVEHIEHDLPHSDGGRAPVAVSDLLTVMPSDHHAC</sequence>
<evidence type="ECO:0000313" key="2">
    <source>
        <dbReference type="EMBL" id="KAF5335674.1"/>
    </source>
</evidence>
<protein>
    <submittedName>
        <fullName evidence="2">Uncharacterized protein</fullName>
    </submittedName>
</protein>
<reference evidence="2 3" key="1">
    <citation type="journal article" date="2020" name="ISME J.">
        <title>Uncovering the hidden diversity of litter-decomposition mechanisms in mushroom-forming fungi.</title>
        <authorList>
            <person name="Floudas D."/>
            <person name="Bentzer J."/>
            <person name="Ahren D."/>
            <person name="Johansson T."/>
            <person name="Persson P."/>
            <person name="Tunlid A."/>
        </authorList>
    </citation>
    <scope>NUCLEOTIDE SEQUENCE [LARGE SCALE GENOMIC DNA]</scope>
    <source>
        <strain evidence="2 3">CBS 175.51</strain>
    </source>
</reference>
<organism evidence="2 3">
    <name type="scientific">Ephemerocybe angulata</name>
    <dbReference type="NCBI Taxonomy" id="980116"/>
    <lineage>
        <taxon>Eukaryota</taxon>
        <taxon>Fungi</taxon>
        <taxon>Dikarya</taxon>
        <taxon>Basidiomycota</taxon>
        <taxon>Agaricomycotina</taxon>
        <taxon>Agaricomycetes</taxon>
        <taxon>Agaricomycetidae</taxon>
        <taxon>Agaricales</taxon>
        <taxon>Agaricineae</taxon>
        <taxon>Psathyrellaceae</taxon>
        <taxon>Ephemerocybe</taxon>
    </lineage>
</organism>
<comment type="caution">
    <text evidence="2">The sequence shown here is derived from an EMBL/GenBank/DDBJ whole genome shotgun (WGS) entry which is preliminary data.</text>
</comment>
<accession>A0A8H5C5S8</accession>
<feature type="compositionally biased region" description="Basic and acidic residues" evidence="1">
    <location>
        <begin position="11"/>
        <end position="30"/>
    </location>
</feature>
<name>A0A8H5C5S8_9AGAR</name>
<evidence type="ECO:0000313" key="3">
    <source>
        <dbReference type="Proteomes" id="UP000541558"/>
    </source>
</evidence>
<dbReference type="AlphaFoldDB" id="A0A8H5C5S8"/>
<feature type="region of interest" description="Disordered" evidence="1">
    <location>
        <begin position="1"/>
        <end position="78"/>
    </location>
</feature>
<feature type="compositionally biased region" description="Low complexity" evidence="1">
    <location>
        <begin position="38"/>
        <end position="62"/>
    </location>
</feature>